<feature type="region of interest" description="Disordered" evidence="1">
    <location>
        <begin position="821"/>
        <end position="849"/>
    </location>
</feature>
<gene>
    <name evidence="2" type="ORF">NLI96_g4041</name>
</gene>
<sequence length="1404" mass="158314">MEPLPEDIYRCIIDLLQDDKTALNNSSLVAKSWQAPCHLLSKLRVSVSDPVSHTADIDSFSRFLDDSPHIREYVRALDISAIRRNDLQEDFTIDVDHPIVLSSCLDLLSKLPGLTLLKLHHARIERDTDLAMVSLNPTPKLPSVVDLSLSYLVIVQDSPTSYWDIILPFCNLQRLKMTGVKGFRGHQPPEILSQSPLQRLMLRTVDEGGLLQNLLDSNYLCSLSSLEVVTHWIGELNNVLAKHGSTLTNLYCYPSRHVAIQVGLCTQLQSITLNITIGRTQHAWQRTATIDATIDCINGINSRLREATIVFKMHSQTENVRELLESCINWHRMAAAFESHESHLFSTVCVYAYDPVSRTPDTNNFDEFLARSPHIPRHIQSLELSACLMRREEVEETDADENDPEALSDSSPTHVESKYNPPLFLSTCFAIISKLPNLRTLNVHHVTIEREGYRSTPFIPPNEVPSVLNLELSSLFIQYGSLTSYWDLIAPFCNLRRLKMTSLAGLSIINLRSIPEPFPSLPLQKLTIVHTIDDGIFLQTLLDKQCLRCLGSLGIDSAWYDHPQIVNNVLDQYGGQLTELCLDPTGSKPARVIQVRLCTQLSSVTFDVSTSMYSPLSKYTDTWNWVIDTVLAVHSRLQKVVFNFTFSDETKDETKVAIKKLERAVDWERLGLALQLQQSLTTVVVCFFDASIVQYKKYLVGEGLQEAKDLVERRLGSLLSALPCATTNDDHQMNGTLPSDVHRCIIDLLQGDKLTLSNSSLVAKSWLSPCRSHLFSTVRVYAYDPVSDTADTDNFDEFLAHSTQICGHIRSLELSARRECREEVEETDADETDPDVKSEDALSDSSSMDSDAFDFNPPLVLSTCFAIISKLPNLQTLKVHHVRIEREEYRMTPFNPPNELPSVFNLGLSYLCIEYDSPTSYWDLIRPFCNLTHLKMTSLERLQDIDHSRVPEPFPGLSLQKLTIHTSDKGAFLQTLLDRQCLHCLDSLTTDSGWLNTSHIVNNVLKQHGRQLMELSLSPFGRHPERAIHVGLCTQLRSIIFNVSTSIHRPGSTNTDTWNSVIDSIFEVRSRLQKVFINFELYGETKAVIKEIERAVDWERLGLALESQRSIIGVVMCFSDITRHKKPLVGEELQEAKELQTLKVSGAKVDIAPSAVPSQLSSITNLYLRDLEFQTTAPSSLWDILRLFPTLGNLVMVEVECPSEAGTQEKDVLCKTFPRLPIQTLALFSRSWVGDPHYSRRIFQGLLDRGCLQAVSSLDVACGWYDGFRSLDLVLEESGISDEMFLLASTDRILFSRVGNNTGPRMSLCTHLHTIAFTVPHGLYHEFERAQEPWNAVIDAIEAVPSTLRRVIIEVNIHARNSGMLSELEGLDICVDWERLGMAFRSHGDLEEVLFRFFCVASPN</sequence>
<evidence type="ECO:0000313" key="3">
    <source>
        <dbReference type="Proteomes" id="UP001212997"/>
    </source>
</evidence>
<dbReference type="SUPFAM" id="SSF52047">
    <property type="entry name" value="RNI-like"/>
    <property type="match status" value="2"/>
</dbReference>
<protein>
    <submittedName>
        <fullName evidence="2">Uncharacterized protein</fullName>
    </submittedName>
</protein>
<dbReference type="EMBL" id="JANAWD010000113">
    <property type="protein sequence ID" value="KAJ3486706.1"/>
    <property type="molecule type" value="Genomic_DNA"/>
</dbReference>
<name>A0AAD5VAK1_9APHY</name>
<accession>A0AAD5VAK1</accession>
<feature type="region of interest" description="Disordered" evidence="1">
    <location>
        <begin position="393"/>
        <end position="414"/>
    </location>
</feature>
<proteinExistence type="predicted"/>
<feature type="compositionally biased region" description="Acidic residues" evidence="1">
    <location>
        <begin position="822"/>
        <end position="833"/>
    </location>
</feature>
<evidence type="ECO:0000256" key="1">
    <source>
        <dbReference type="SAM" id="MobiDB-lite"/>
    </source>
</evidence>
<organism evidence="2 3">
    <name type="scientific">Meripilus lineatus</name>
    <dbReference type="NCBI Taxonomy" id="2056292"/>
    <lineage>
        <taxon>Eukaryota</taxon>
        <taxon>Fungi</taxon>
        <taxon>Dikarya</taxon>
        <taxon>Basidiomycota</taxon>
        <taxon>Agaricomycotina</taxon>
        <taxon>Agaricomycetes</taxon>
        <taxon>Polyporales</taxon>
        <taxon>Meripilaceae</taxon>
        <taxon>Meripilus</taxon>
    </lineage>
</organism>
<reference evidence="2" key="1">
    <citation type="submission" date="2022-07" db="EMBL/GenBank/DDBJ databases">
        <title>Genome Sequence of Physisporinus lineatus.</title>
        <authorList>
            <person name="Buettner E."/>
        </authorList>
    </citation>
    <scope>NUCLEOTIDE SEQUENCE</scope>
    <source>
        <strain evidence="2">VT162</strain>
    </source>
</reference>
<feature type="compositionally biased region" description="Acidic residues" evidence="1">
    <location>
        <begin position="394"/>
        <end position="406"/>
    </location>
</feature>
<dbReference type="Proteomes" id="UP001212997">
    <property type="component" value="Unassembled WGS sequence"/>
</dbReference>
<comment type="caution">
    <text evidence="2">The sequence shown here is derived from an EMBL/GenBank/DDBJ whole genome shotgun (WGS) entry which is preliminary data.</text>
</comment>
<keyword evidence="3" id="KW-1185">Reference proteome</keyword>
<evidence type="ECO:0000313" key="2">
    <source>
        <dbReference type="EMBL" id="KAJ3486706.1"/>
    </source>
</evidence>